<proteinExistence type="predicted"/>
<accession>A0A0L0T227</accession>
<reference evidence="3" key="2">
    <citation type="submission" date="2009-11" db="EMBL/GenBank/DDBJ databases">
        <title>The Genome Sequence of Allomyces macrogynus strain ATCC 38327.</title>
        <authorList>
            <consortium name="The Broad Institute Genome Sequencing Platform"/>
            <person name="Russ C."/>
            <person name="Cuomo C."/>
            <person name="Shea T."/>
            <person name="Young S.K."/>
            <person name="Zeng Q."/>
            <person name="Koehrsen M."/>
            <person name="Haas B."/>
            <person name="Borodovsky M."/>
            <person name="Guigo R."/>
            <person name="Alvarado L."/>
            <person name="Berlin A."/>
            <person name="Borenstein D."/>
            <person name="Chen Z."/>
            <person name="Engels R."/>
            <person name="Freedman E."/>
            <person name="Gellesch M."/>
            <person name="Goldberg J."/>
            <person name="Griggs A."/>
            <person name="Gujja S."/>
            <person name="Heiman D."/>
            <person name="Hepburn T."/>
            <person name="Howarth C."/>
            <person name="Jen D."/>
            <person name="Larson L."/>
            <person name="Lewis B."/>
            <person name="Mehta T."/>
            <person name="Park D."/>
            <person name="Pearson M."/>
            <person name="Roberts A."/>
            <person name="Saif S."/>
            <person name="Shenoy N."/>
            <person name="Sisk P."/>
            <person name="Stolte C."/>
            <person name="Sykes S."/>
            <person name="Walk T."/>
            <person name="White J."/>
            <person name="Yandava C."/>
            <person name="Burger G."/>
            <person name="Gray M.W."/>
            <person name="Holland P.W.H."/>
            <person name="King N."/>
            <person name="Lang F.B.F."/>
            <person name="Roger A.J."/>
            <person name="Ruiz-Trillo I."/>
            <person name="Lander E."/>
            <person name="Nusbaum C."/>
        </authorList>
    </citation>
    <scope>NUCLEOTIDE SEQUENCE [LARGE SCALE GENOMIC DNA]</scope>
    <source>
        <strain evidence="3">ATCC 38327</strain>
    </source>
</reference>
<feature type="region of interest" description="Disordered" evidence="1">
    <location>
        <begin position="259"/>
        <end position="396"/>
    </location>
</feature>
<dbReference type="VEuPathDB" id="FungiDB:AMAG_19864"/>
<dbReference type="AlphaFoldDB" id="A0A0L0T227"/>
<keyword evidence="3" id="KW-1185">Reference proteome</keyword>
<organism evidence="2 3">
    <name type="scientific">Allomyces macrogynus (strain ATCC 38327)</name>
    <name type="common">Allomyces javanicus var. macrogynus</name>
    <dbReference type="NCBI Taxonomy" id="578462"/>
    <lineage>
        <taxon>Eukaryota</taxon>
        <taxon>Fungi</taxon>
        <taxon>Fungi incertae sedis</taxon>
        <taxon>Blastocladiomycota</taxon>
        <taxon>Blastocladiomycetes</taxon>
        <taxon>Blastocladiales</taxon>
        <taxon>Blastocladiaceae</taxon>
        <taxon>Allomyces</taxon>
    </lineage>
</organism>
<evidence type="ECO:0000313" key="3">
    <source>
        <dbReference type="Proteomes" id="UP000054350"/>
    </source>
</evidence>
<evidence type="ECO:0000256" key="1">
    <source>
        <dbReference type="SAM" id="MobiDB-lite"/>
    </source>
</evidence>
<dbReference type="Proteomes" id="UP000054350">
    <property type="component" value="Unassembled WGS sequence"/>
</dbReference>
<feature type="compositionally biased region" description="Pro residues" evidence="1">
    <location>
        <begin position="334"/>
        <end position="349"/>
    </location>
</feature>
<sequence length="670" mass="68617">MTYIFEEQLRLLATAHHEVADMALTHMRHCACVPAEMRAHTAPDVAAHVWAAARTDRNIALGEVLADMRRKVTRAVAEITERTVANASAVSPTFAATVGGGGGGSHAATGQSGPVPVAPQQVPPQASMYQQQKQRFQQQPPAVQPHATAQQYQHAPLPPAAQPAYQNVQQQLHRTHQHQQQQLQLQQAAAALAAGHYPLKSYTTAAAFTAARAKATTTAATTAAPHIAYMHQQHQQQHQPGAQTMFSQVPSTAAMAQATSAPGSAVQSPVVMGDTTLPSPANGTGRGRGRPRKQPAATAAVPPASGLAAPKPPQACTFTTASAPKPAASSATAVPPPPPTTALPVPPTSPRQHATAAPATAKPLGAREVVDIHAPSPMPISGHDEPMDIVPPSPPVARTRVVEDTEMTEEEDHSAHVSRGAGRAMNGVAAAGAAAAGANHASPVRGSPVRGSPVRGSPVRGSRGSPVRESPAKSPRPAAPTTPGTSQCVAESTTTKTATPRSPTRFVPAAAAASPQSPVDRPAPASVPATPRPTTLDVPHASLSASLSGGGDTTPRAKSADGDTTPRSKSADGDPNGGSTPRANKMNLQEEALTSLSVEGDMDHDQAAGPIVEEPEDVPPPPVVPPSPMKGGPIVVEVAFETVANAHAVGIVVEPVEVAAVAELELGPRS</sequence>
<feature type="compositionally biased region" description="Polar residues" evidence="1">
    <location>
        <begin position="482"/>
        <end position="491"/>
    </location>
</feature>
<feature type="compositionally biased region" description="Basic and acidic residues" evidence="1">
    <location>
        <begin position="558"/>
        <end position="572"/>
    </location>
</feature>
<dbReference type="OMA" id="DMALTHM"/>
<feature type="compositionally biased region" description="Low complexity" evidence="1">
    <location>
        <begin position="317"/>
        <end position="333"/>
    </location>
</feature>
<reference evidence="2 3" key="1">
    <citation type="submission" date="2009-11" db="EMBL/GenBank/DDBJ databases">
        <title>Annotation of Allomyces macrogynus ATCC 38327.</title>
        <authorList>
            <consortium name="The Broad Institute Genome Sequencing Platform"/>
            <person name="Russ C."/>
            <person name="Cuomo C."/>
            <person name="Burger G."/>
            <person name="Gray M.W."/>
            <person name="Holland P.W.H."/>
            <person name="King N."/>
            <person name="Lang F.B.F."/>
            <person name="Roger A.J."/>
            <person name="Ruiz-Trillo I."/>
            <person name="Young S.K."/>
            <person name="Zeng Q."/>
            <person name="Gargeya S."/>
            <person name="Fitzgerald M."/>
            <person name="Haas B."/>
            <person name="Abouelleil A."/>
            <person name="Alvarado L."/>
            <person name="Arachchi H.M."/>
            <person name="Berlin A."/>
            <person name="Chapman S.B."/>
            <person name="Gearin G."/>
            <person name="Goldberg J."/>
            <person name="Griggs A."/>
            <person name="Gujja S."/>
            <person name="Hansen M."/>
            <person name="Heiman D."/>
            <person name="Howarth C."/>
            <person name="Larimer J."/>
            <person name="Lui A."/>
            <person name="MacDonald P.J.P."/>
            <person name="McCowen C."/>
            <person name="Montmayeur A."/>
            <person name="Murphy C."/>
            <person name="Neiman D."/>
            <person name="Pearson M."/>
            <person name="Priest M."/>
            <person name="Roberts A."/>
            <person name="Saif S."/>
            <person name="Shea T."/>
            <person name="Sisk P."/>
            <person name="Stolte C."/>
            <person name="Sykes S."/>
            <person name="Wortman J."/>
            <person name="Nusbaum C."/>
            <person name="Birren B."/>
        </authorList>
    </citation>
    <scope>NUCLEOTIDE SEQUENCE [LARGE SCALE GENOMIC DNA]</scope>
    <source>
        <strain evidence="2 3">ATCC 38327</strain>
    </source>
</reference>
<dbReference type="EMBL" id="GG745358">
    <property type="protein sequence ID" value="KNE68801.1"/>
    <property type="molecule type" value="Genomic_DNA"/>
</dbReference>
<feature type="compositionally biased region" description="Low complexity" evidence="1">
    <location>
        <begin position="106"/>
        <end position="152"/>
    </location>
</feature>
<dbReference type="OrthoDB" id="10634991at2759"/>
<feature type="region of interest" description="Disordered" evidence="1">
    <location>
        <begin position="438"/>
        <end position="588"/>
    </location>
</feature>
<feature type="region of interest" description="Disordered" evidence="1">
    <location>
        <begin position="602"/>
        <end position="626"/>
    </location>
</feature>
<feature type="compositionally biased region" description="Low complexity" evidence="1">
    <location>
        <begin position="492"/>
        <end position="513"/>
    </location>
</feature>
<name>A0A0L0T227_ALLM3</name>
<evidence type="ECO:0000313" key="2">
    <source>
        <dbReference type="EMBL" id="KNE68801.1"/>
    </source>
</evidence>
<feature type="region of interest" description="Disordered" evidence="1">
    <location>
        <begin position="99"/>
        <end position="152"/>
    </location>
</feature>
<gene>
    <name evidence="2" type="ORF">AMAG_19864</name>
</gene>
<protein>
    <submittedName>
        <fullName evidence="2">Uncharacterized protein</fullName>
    </submittedName>
</protein>